<dbReference type="EMBL" id="KK198760">
    <property type="protein sequence ID" value="KCW60397.1"/>
    <property type="molecule type" value="Genomic_DNA"/>
</dbReference>
<reference evidence="9" key="1">
    <citation type="submission" date="2013-07" db="EMBL/GenBank/DDBJ databases">
        <title>The genome of Eucalyptus grandis.</title>
        <authorList>
            <person name="Schmutz J."/>
            <person name="Hayes R."/>
            <person name="Myburg A."/>
            <person name="Tuskan G."/>
            <person name="Grattapaglia D."/>
            <person name="Rokhsar D.S."/>
        </authorList>
    </citation>
    <scope>NUCLEOTIDE SEQUENCE</scope>
    <source>
        <tissue evidence="9">Leaf extractions</tissue>
    </source>
</reference>
<feature type="domain" description="Disease resistance protein winged helix" evidence="8">
    <location>
        <begin position="433"/>
        <end position="506"/>
    </location>
</feature>
<evidence type="ECO:0000313" key="9">
    <source>
        <dbReference type="EMBL" id="KCW60397.1"/>
    </source>
</evidence>
<dbReference type="InterPro" id="IPR041118">
    <property type="entry name" value="Rx_N"/>
</dbReference>
<dbReference type="Gramene" id="KCW60397">
    <property type="protein sequence ID" value="KCW60397"/>
    <property type="gene ID" value="EUGRSUZ_H03114"/>
</dbReference>
<keyword evidence="5" id="KW-0175">Coiled coil</keyword>
<protein>
    <recommendedName>
        <fullName evidence="10">NB-ARC domain-containing protein</fullName>
    </recommendedName>
</protein>
<dbReference type="PANTHER" id="PTHR36766">
    <property type="entry name" value="PLANT BROAD-SPECTRUM MILDEW RESISTANCE PROTEIN RPW8"/>
    <property type="match status" value="1"/>
</dbReference>
<evidence type="ECO:0000256" key="5">
    <source>
        <dbReference type="SAM" id="Coils"/>
    </source>
</evidence>
<dbReference type="InterPro" id="IPR042197">
    <property type="entry name" value="Apaf_helical"/>
</dbReference>
<dbReference type="InParanoid" id="A0A059B2E8"/>
<dbReference type="GO" id="GO:0006952">
    <property type="term" value="P:defense response"/>
    <property type="evidence" value="ECO:0007669"/>
    <property type="project" value="UniProtKB-KW"/>
</dbReference>
<dbReference type="InterPro" id="IPR038005">
    <property type="entry name" value="RX-like_CC"/>
</dbReference>
<feature type="domain" description="Disease resistance N-terminal" evidence="7">
    <location>
        <begin position="26"/>
        <end position="104"/>
    </location>
</feature>
<dbReference type="CDD" id="cd14798">
    <property type="entry name" value="RX-CC_like"/>
    <property type="match status" value="1"/>
</dbReference>
<dbReference type="Pfam" id="PF18052">
    <property type="entry name" value="Rx_N"/>
    <property type="match status" value="1"/>
</dbReference>
<feature type="coiled-coil region" evidence="5">
    <location>
        <begin position="123"/>
        <end position="150"/>
    </location>
</feature>
<dbReference type="Gene3D" id="1.10.10.10">
    <property type="entry name" value="Winged helix-like DNA-binding domain superfamily/Winged helix DNA-binding domain"/>
    <property type="match status" value="1"/>
</dbReference>
<name>A0A059B2E8_EUCGR</name>
<dbReference type="Gene3D" id="1.20.5.4130">
    <property type="match status" value="1"/>
</dbReference>
<dbReference type="Pfam" id="PF00931">
    <property type="entry name" value="NB-ARC"/>
    <property type="match status" value="1"/>
</dbReference>
<gene>
    <name evidence="9" type="ORF">EUGRSUZ_H03114</name>
</gene>
<keyword evidence="1" id="KW-0677">Repeat</keyword>
<evidence type="ECO:0000256" key="4">
    <source>
        <dbReference type="ARBA" id="ARBA00022840"/>
    </source>
</evidence>
<proteinExistence type="predicted"/>
<dbReference type="PANTHER" id="PTHR36766:SF35">
    <property type="entry name" value="DISEASE RESISTANCE PROTEIN RGA3"/>
    <property type="match status" value="1"/>
</dbReference>
<keyword evidence="3" id="KW-0611">Plant defense</keyword>
<dbReference type="GO" id="GO:0051707">
    <property type="term" value="P:response to other organism"/>
    <property type="evidence" value="ECO:0007669"/>
    <property type="project" value="UniProtKB-ARBA"/>
</dbReference>
<dbReference type="PRINTS" id="PR00364">
    <property type="entry name" value="DISEASERSIST"/>
</dbReference>
<dbReference type="SUPFAM" id="SSF52058">
    <property type="entry name" value="L domain-like"/>
    <property type="match status" value="1"/>
</dbReference>
<feature type="domain" description="NB-ARC" evidence="6">
    <location>
        <begin position="177"/>
        <end position="346"/>
    </location>
</feature>
<evidence type="ECO:0000256" key="3">
    <source>
        <dbReference type="ARBA" id="ARBA00022821"/>
    </source>
</evidence>
<evidence type="ECO:0000256" key="1">
    <source>
        <dbReference type="ARBA" id="ARBA00022737"/>
    </source>
</evidence>
<dbReference type="Gene3D" id="1.10.8.430">
    <property type="entry name" value="Helical domain of apoptotic protease-activating factors"/>
    <property type="match status" value="1"/>
</dbReference>
<dbReference type="Gene3D" id="3.80.10.10">
    <property type="entry name" value="Ribonuclease Inhibitor"/>
    <property type="match status" value="2"/>
</dbReference>
<dbReference type="SUPFAM" id="SSF52540">
    <property type="entry name" value="P-loop containing nucleoside triphosphate hydrolases"/>
    <property type="match status" value="1"/>
</dbReference>
<dbReference type="Gene3D" id="3.40.50.300">
    <property type="entry name" value="P-loop containing nucleotide triphosphate hydrolases"/>
    <property type="match status" value="1"/>
</dbReference>
<evidence type="ECO:0000259" key="7">
    <source>
        <dbReference type="Pfam" id="PF18052"/>
    </source>
</evidence>
<accession>A0A059B2E8</accession>
<dbReference type="InterPro" id="IPR032675">
    <property type="entry name" value="LRR_dom_sf"/>
</dbReference>
<evidence type="ECO:0000256" key="2">
    <source>
        <dbReference type="ARBA" id="ARBA00022741"/>
    </source>
</evidence>
<evidence type="ECO:0000259" key="6">
    <source>
        <dbReference type="Pfam" id="PF00931"/>
    </source>
</evidence>
<dbReference type="GO" id="GO:0043531">
    <property type="term" value="F:ADP binding"/>
    <property type="evidence" value="ECO:0007669"/>
    <property type="project" value="InterPro"/>
</dbReference>
<evidence type="ECO:0008006" key="10">
    <source>
        <dbReference type="Google" id="ProtNLM"/>
    </source>
</evidence>
<dbReference type="GO" id="GO:0005524">
    <property type="term" value="F:ATP binding"/>
    <property type="evidence" value="ECO:0007669"/>
    <property type="project" value="UniProtKB-KW"/>
</dbReference>
<dbReference type="AlphaFoldDB" id="A0A059B2E8"/>
<sequence length="865" mass="99049">MAEAVLFSLATDILKSLATEMVKPGGSFASQKIMLLCCAKDELQSLKGTVQTIQALLLDAEKKQWHNNQVKLWLTRLKDVLYDIQDLLDDVATEDLRQKVTLGNKMLKAVCIFFSKSNQLAHRLKVANEIQELRKRLDLIKNDRQFHFDEHREESMAIVRGRKPENLSPDREIIGREEDKENIKRLLFDSSSSQSVSFVAIVGKGGIGKTALARLVYNDGEVKEHFGPHKMWWVCVSDVFDVNLIIKQILKSAKCQDLDNKPEDQLESLLSTNKYLLVLDDLWNENRLEWLKLGEWLKAGLQGSKILVTTRSHKVATVTDAKSDIHVLGDLSEGKSWDLFRKMAFGDGVELLDPELEKMGRDIVKKCTGVPLAIRTIGGLLYDKNKDEWVRYKVHELPEIPEIYVDGGIMQVLKFSYDHLPSCLKNCFAYCSLFPKDYVYDKDMMIHLWMAQGFIESHNREDNLEEVADNYLSELLCRSFLDAESTTKNGDVVLQFKMHDLMHDLALAQKVAEGECKIVHFKESDNDQGIRHASFISEILSKEKLVHKVFSRCGHCRALCLHHANISLPPSSLGKLKHLRLLHILMNESIQNLPDSITDLVNLQTLKLSDCMWLQTFPRDLRKLFVSINDCPHLNSIPSFPQVEHLWIDGTKMLEQQLLANPNCPSEGTVEATFIPFPKLKHLTVSKRYMSEEPLMLKTLLRSASNLEYMTIIDFNLRSPSCEMQHLSLLKGLNIQRCQGLDFFFQEGEHGTQWQCLTNLRVLTIKGSNLVALPKGIQHVTTLRSLKISEWMKLRGLPEWIGNFSLLEELKLIGCYRLKYIPFEIRNLTRLKKLVIHGSPLLDEGCLADVHMPIIDWKDSYYDSD</sequence>
<evidence type="ECO:0000259" key="8">
    <source>
        <dbReference type="Pfam" id="PF23559"/>
    </source>
</evidence>
<dbReference type="InterPro" id="IPR036388">
    <property type="entry name" value="WH-like_DNA-bd_sf"/>
</dbReference>
<dbReference type="Pfam" id="PF23559">
    <property type="entry name" value="WHD_DRP"/>
    <property type="match status" value="1"/>
</dbReference>
<keyword evidence="2" id="KW-0547">Nucleotide-binding</keyword>
<organism evidence="9">
    <name type="scientific">Eucalyptus grandis</name>
    <name type="common">Flooded gum</name>
    <dbReference type="NCBI Taxonomy" id="71139"/>
    <lineage>
        <taxon>Eukaryota</taxon>
        <taxon>Viridiplantae</taxon>
        <taxon>Streptophyta</taxon>
        <taxon>Embryophyta</taxon>
        <taxon>Tracheophyta</taxon>
        <taxon>Spermatophyta</taxon>
        <taxon>Magnoliopsida</taxon>
        <taxon>eudicotyledons</taxon>
        <taxon>Gunneridae</taxon>
        <taxon>Pentapetalae</taxon>
        <taxon>rosids</taxon>
        <taxon>malvids</taxon>
        <taxon>Myrtales</taxon>
        <taxon>Myrtaceae</taxon>
        <taxon>Myrtoideae</taxon>
        <taxon>Eucalypteae</taxon>
        <taxon>Eucalyptus</taxon>
    </lineage>
</organism>
<keyword evidence="4" id="KW-0067">ATP-binding</keyword>
<dbReference type="InterPro" id="IPR027417">
    <property type="entry name" value="P-loop_NTPase"/>
</dbReference>
<dbReference type="FunFam" id="1.10.10.10:FF:000322">
    <property type="entry name" value="Probable disease resistance protein At1g63360"/>
    <property type="match status" value="1"/>
</dbReference>
<dbReference type="InterPro" id="IPR002182">
    <property type="entry name" value="NB-ARC"/>
</dbReference>
<dbReference type="OMA" id="FVSINDC"/>
<dbReference type="InterPro" id="IPR058922">
    <property type="entry name" value="WHD_DRP"/>
</dbReference>